<evidence type="ECO:0000313" key="1">
    <source>
        <dbReference type="EMBL" id="KAE9599765.1"/>
    </source>
</evidence>
<dbReference type="AlphaFoldDB" id="A0A6A4P9I0"/>
<accession>A0A6A4P9I0</accession>
<keyword evidence="2" id="KW-1185">Reference proteome</keyword>
<reference evidence="2" key="1">
    <citation type="journal article" date="2020" name="Nat. Commun.">
        <title>Genome sequence of the cluster root forming white lupin.</title>
        <authorList>
            <person name="Hufnagel B."/>
            <person name="Marques A."/>
            <person name="Soriano A."/>
            <person name="Marques L."/>
            <person name="Divol F."/>
            <person name="Doumas P."/>
            <person name="Sallet E."/>
            <person name="Mancinotti D."/>
            <person name="Carrere S."/>
            <person name="Marande W."/>
            <person name="Arribat S."/>
            <person name="Keller J."/>
            <person name="Huneau C."/>
            <person name="Blein T."/>
            <person name="Aime D."/>
            <person name="Laguerre M."/>
            <person name="Taylor J."/>
            <person name="Schubert V."/>
            <person name="Nelson M."/>
            <person name="Geu-Flores F."/>
            <person name="Crespi M."/>
            <person name="Gallardo-Guerrero K."/>
            <person name="Delaux P.-M."/>
            <person name="Salse J."/>
            <person name="Berges H."/>
            <person name="Guyot R."/>
            <person name="Gouzy J."/>
            <person name="Peret B."/>
        </authorList>
    </citation>
    <scope>NUCLEOTIDE SEQUENCE [LARGE SCALE GENOMIC DNA]</scope>
    <source>
        <strain evidence="2">cv. Amiga</strain>
    </source>
</reference>
<organism evidence="1 2">
    <name type="scientific">Lupinus albus</name>
    <name type="common">White lupine</name>
    <name type="synonym">Lupinus termis</name>
    <dbReference type="NCBI Taxonomy" id="3870"/>
    <lineage>
        <taxon>Eukaryota</taxon>
        <taxon>Viridiplantae</taxon>
        <taxon>Streptophyta</taxon>
        <taxon>Embryophyta</taxon>
        <taxon>Tracheophyta</taxon>
        <taxon>Spermatophyta</taxon>
        <taxon>Magnoliopsida</taxon>
        <taxon>eudicotyledons</taxon>
        <taxon>Gunneridae</taxon>
        <taxon>Pentapetalae</taxon>
        <taxon>rosids</taxon>
        <taxon>fabids</taxon>
        <taxon>Fabales</taxon>
        <taxon>Fabaceae</taxon>
        <taxon>Papilionoideae</taxon>
        <taxon>50 kb inversion clade</taxon>
        <taxon>genistoids sensu lato</taxon>
        <taxon>core genistoids</taxon>
        <taxon>Genisteae</taxon>
        <taxon>Lupinus</taxon>
    </lineage>
</organism>
<dbReference type="EMBL" id="WOCE01000014">
    <property type="protein sequence ID" value="KAE9599765.1"/>
    <property type="molecule type" value="Genomic_DNA"/>
</dbReference>
<sequence length="81" mass="9483">MSFLIFLVNQESFLHGSYHFNMVSEQIIISSMASAYPFFFQDSTKNHSHVAYLKPQFGLADLAWLFFCLQYFERCQSNRGV</sequence>
<gene>
    <name evidence="1" type="ORF">Lalb_Chr14g0365871</name>
</gene>
<proteinExistence type="predicted"/>
<name>A0A6A4P9I0_LUPAL</name>
<dbReference type="Proteomes" id="UP000447434">
    <property type="component" value="Chromosome 14"/>
</dbReference>
<evidence type="ECO:0000313" key="2">
    <source>
        <dbReference type="Proteomes" id="UP000447434"/>
    </source>
</evidence>
<protein>
    <submittedName>
        <fullName evidence="1">Uncharacterized protein</fullName>
    </submittedName>
</protein>
<comment type="caution">
    <text evidence="1">The sequence shown here is derived from an EMBL/GenBank/DDBJ whole genome shotgun (WGS) entry which is preliminary data.</text>
</comment>